<keyword evidence="5" id="KW-1003">Cell membrane</keyword>
<dbReference type="EMBL" id="SMBX01000003">
    <property type="protein sequence ID" value="TCV00825.1"/>
    <property type="molecule type" value="Genomic_DNA"/>
</dbReference>
<dbReference type="InterPro" id="IPR053716">
    <property type="entry name" value="Flag_assembly_chemotaxis_eff"/>
</dbReference>
<evidence type="ECO:0000256" key="4">
    <source>
        <dbReference type="ARBA" id="ARBA00022448"/>
    </source>
</evidence>
<comment type="subcellular location">
    <subcellularLocation>
        <location evidence="1">Cell membrane</location>
        <topology evidence="1">Peripheral membrane protein</topology>
        <orientation evidence="1">Cytoplasmic side</orientation>
    </subcellularLocation>
</comment>
<evidence type="ECO:0000256" key="3">
    <source>
        <dbReference type="ARBA" id="ARBA00020392"/>
    </source>
</evidence>
<evidence type="ECO:0000256" key="1">
    <source>
        <dbReference type="ARBA" id="ARBA00004413"/>
    </source>
</evidence>
<keyword evidence="12" id="KW-0966">Cell projection</keyword>
<gene>
    <name evidence="12" type="ORF">EV686_103409</name>
</gene>
<dbReference type="AlphaFoldDB" id="A0A4R3VDM6"/>
<dbReference type="GO" id="GO:0044781">
    <property type="term" value="P:bacterial-type flagellum organization"/>
    <property type="evidence" value="ECO:0007669"/>
    <property type="project" value="UniProtKB-KW"/>
</dbReference>
<dbReference type="InterPro" id="IPR012823">
    <property type="entry name" value="Flagell_FliJ"/>
</dbReference>
<organism evidence="12 13">
    <name type="scientific">Paracandidimonas soli</name>
    <dbReference type="NCBI Taxonomy" id="1917182"/>
    <lineage>
        <taxon>Bacteria</taxon>
        <taxon>Pseudomonadati</taxon>
        <taxon>Pseudomonadota</taxon>
        <taxon>Betaproteobacteria</taxon>
        <taxon>Burkholderiales</taxon>
        <taxon>Alcaligenaceae</taxon>
        <taxon>Paracandidimonas</taxon>
    </lineage>
</organism>
<evidence type="ECO:0000313" key="13">
    <source>
        <dbReference type="Proteomes" id="UP000294692"/>
    </source>
</evidence>
<evidence type="ECO:0000256" key="9">
    <source>
        <dbReference type="ARBA" id="ARBA00023136"/>
    </source>
</evidence>
<dbReference type="GO" id="GO:0071973">
    <property type="term" value="P:bacterial-type flagellum-dependent cell motility"/>
    <property type="evidence" value="ECO:0007669"/>
    <property type="project" value="InterPro"/>
</dbReference>
<evidence type="ECO:0000256" key="7">
    <source>
        <dbReference type="ARBA" id="ARBA00022795"/>
    </source>
</evidence>
<dbReference type="GO" id="GO:0006935">
    <property type="term" value="P:chemotaxis"/>
    <property type="evidence" value="ECO:0007669"/>
    <property type="project" value="UniProtKB-KW"/>
</dbReference>
<dbReference type="PANTHER" id="PTHR38786:SF1">
    <property type="entry name" value="FLAGELLAR FLIJ PROTEIN"/>
    <property type="match status" value="1"/>
</dbReference>
<dbReference type="GO" id="GO:0003774">
    <property type="term" value="F:cytoskeletal motor activity"/>
    <property type="evidence" value="ECO:0007669"/>
    <property type="project" value="InterPro"/>
</dbReference>
<dbReference type="GO" id="GO:0005886">
    <property type="term" value="C:plasma membrane"/>
    <property type="evidence" value="ECO:0007669"/>
    <property type="project" value="UniProtKB-SubCell"/>
</dbReference>
<dbReference type="InterPro" id="IPR052570">
    <property type="entry name" value="FliJ"/>
</dbReference>
<evidence type="ECO:0000256" key="11">
    <source>
        <dbReference type="SAM" id="Coils"/>
    </source>
</evidence>
<evidence type="ECO:0000256" key="5">
    <source>
        <dbReference type="ARBA" id="ARBA00022475"/>
    </source>
</evidence>
<keyword evidence="7" id="KW-1005">Bacterial flagellum biogenesis</keyword>
<name>A0A4R3VDM6_9BURK</name>
<protein>
    <recommendedName>
        <fullName evidence="3">Flagellar FliJ protein</fullName>
    </recommendedName>
</protein>
<keyword evidence="12" id="KW-0969">Cilium</keyword>
<comment type="similarity">
    <text evidence="2">Belongs to the FliJ family.</text>
</comment>
<keyword evidence="10" id="KW-1006">Bacterial flagellum protein export</keyword>
<dbReference type="RefSeq" id="WP_132475858.1">
    <property type="nucleotide sequence ID" value="NZ_JBEBWM010000051.1"/>
</dbReference>
<dbReference type="Proteomes" id="UP000294692">
    <property type="component" value="Unassembled WGS sequence"/>
</dbReference>
<accession>A0A4R3VDM6</accession>
<keyword evidence="6" id="KW-0145">Chemotaxis</keyword>
<evidence type="ECO:0000256" key="6">
    <source>
        <dbReference type="ARBA" id="ARBA00022500"/>
    </source>
</evidence>
<sequence length="154" mass="17946">MKKTSALPILIDLSKTTADQAARELQTLVKARADAGSQLEMLQSYRQDYALRMQQAGASGMSASNYHNFRRFISTLDEAIAQQNRSIQQLESRLDGQRSNWLSEKRRLNSYETLQERYRNQQQIIENRNEQRRNDEASINLYHRARLQAEKSQP</sequence>
<feature type="coiled-coil region" evidence="11">
    <location>
        <begin position="73"/>
        <end position="131"/>
    </location>
</feature>
<proteinExistence type="inferred from homology"/>
<evidence type="ECO:0000256" key="10">
    <source>
        <dbReference type="ARBA" id="ARBA00023225"/>
    </source>
</evidence>
<keyword evidence="4" id="KW-0813">Transport</keyword>
<dbReference type="InterPro" id="IPR018006">
    <property type="entry name" value="Flag_FliJ_proteobac"/>
</dbReference>
<dbReference type="GO" id="GO:0015031">
    <property type="term" value="P:protein transport"/>
    <property type="evidence" value="ECO:0007669"/>
    <property type="project" value="UniProtKB-KW"/>
</dbReference>
<dbReference type="NCBIfam" id="TIGR02473">
    <property type="entry name" value="flagell_FliJ"/>
    <property type="match status" value="1"/>
</dbReference>
<dbReference type="PRINTS" id="PR01004">
    <property type="entry name" value="FLGFLIJ"/>
</dbReference>
<keyword evidence="13" id="KW-1185">Reference proteome</keyword>
<comment type="caution">
    <text evidence="12">The sequence shown here is derived from an EMBL/GenBank/DDBJ whole genome shotgun (WGS) entry which is preliminary data.</text>
</comment>
<keyword evidence="9" id="KW-0472">Membrane</keyword>
<keyword evidence="8" id="KW-0653">Protein transport</keyword>
<keyword evidence="12" id="KW-0282">Flagellum</keyword>
<dbReference type="PANTHER" id="PTHR38786">
    <property type="entry name" value="FLAGELLAR FLIJ PROTEIN"/>
    <property type="match status" value="1"/>
</dbReference>
<evidence type="ECO:0000313" key="12">
    <source>
        <dbReference type="EMBL" id="TCV00825.1"/>
    </source>
</evidence>
<dbReference type="Gene3D" id="1.10.287.1700">
    <property type="match status" value="1"/>
</dbReference>
<dbReference type="PIRSF" id="PIRSF019404">
    <property type="entry name" value="FliJ"/>
    <property type="match status" value="1"/>
</dbReference>
<evidence type="ECO:0000256" key="8">
    <source>
        <dbReference type="ARBA" id="ARBA00022927"/>
    </source>
</evidence>
<dbReference type="OrthoDB" id="6465096at2"/>
<reference evidence="12 13" key="1">
    <citation type="submission" date="2019-03" db="EMBL/GenBank/DDBJ databases">
        <title>Genomic Encyclopedia of Type Strains, Phase IV (KMG-IV): sequencing the most valuable type-strain genomes for metagenomic binning, comparative biology and taxonomic classification.</title>
        <authorList>
            <person name="Goeker M."/>
        </authorList>
    </citation>
    <scope>NUCLEOTIDE SEQUENCE [LARGE SCALE GENOMIC DNA]</scope>
    <source>
        <strain evidence="12 13">DSM 100048</strain>
    </source>
</reference>
<dbReference type="GO" id="GO:0009288">
    <property type="term" value="C:bacterial-type flagellum"/>
    <property type="evidence" value="ECO:0007669"/>
    <property type="project" value="InterPro"/>
</dbReference>
<evidence type="ECO:0000256" key="2">
    <source>
        <dbReference type="ARBA" id="ARBA00010004"/>
    </source>
</evidence>
<dbReference type="Pfam" id="PF02050">
    <property type="entry name" value="FliJ"/>
    <property type="match status" value="1"/>
</dbReference>
<keyword evidence="11" id="KW-0175">Coiled coil</keyword>